<keyword evidence="1" id="KW-0238">DNA-binding</keyword>
<sequence>MIKILIADDHPAVRSALKCFLETEDGVEVVGDASNGTDAVIALEKLRPDILLSDVRMPGLNGLEVLNHIRAKCLPTKAILVTSIAEKACKEAAYRLGALGYVLKDDVAEDLIPAIFQAVRTN</sequence>
<reference evidence="1 2" key="1">
    <citation type="journal article" date="2017" name="ISME J.">
        <title>Grape pomace compost harbors organohalide-respiring Dehalogenimonas species with novel reductive dehalogenase genes.</title>
        <authorList>
            <person name="Yang Y."/>
            <person name="Higgins S.A."/>
            <person name="Yan J."/>
            <person name="Simsir B."/>
            <person name="Chourey K."/>
            <person name="Iyer R."/>
            <person name="Hettich R.L."/>
            <person name="Baldwin B."/>
            <person name="Ogles D.M."/>
            <person name="Loffler F.E."/>
        </authorList>
    </citation>
    <scope>NUCLEOTIDE SEQUENCE [LARGE SCALE GENOMIC DNA]</scope>
    <source>
        <strain evidence="1 2">GP</strain>
    </source>
</reference>
<dbReference type="EMBL" id="JQAN02000010">
    <property type="protein sequence ID" value="PPD57893.1"/>
    <property type="molecule type" value="Genomic_DNA"/>
</dbReference>
<proteinExistence type="predicted"/>
<dbReference type="PROSITE" id="PS50110">
    <property type="entry name" value="RESPONSE_REGULATORY"/>
    <property type="match status" value="1"/>
</dbReference>
<dbReference type="Gene3D" id="3.40.50.2300">
    <property type="match status" value="1"/>
</dbReference>
<dbReference type="PANTHER" id="PTHR45566">
    <property type="entry name" value="HTH-TYPE TRANSCRIPTIONAL REGULATOR YHJB-RELATED"/>
    <property type="match status" value="1"/>
</dbReference>
<accession>A0A2P5P6G8</accession>
<dbReference type="Pfam" id="PF00072">
    <property type="entry name" value="Response_reg"/>
    <property type="match status" value="1"/>
</dbReference>
<dbReference type="OrthoDB" id="654364at2"/>
<dbReference type="SUPFAM" id="SSF52172">
    <property type="entry name" value="CheY-like"/>
    <property type="match status" value="1"/>
</dbReference>
<dbReference type="InterPro" id="IPR051015">
    <property type="entry name" value="EvgA-like"/>
</dbReference>
<gene>
    <name evidence="1" type="ORF">JP09_006235</name>
</gene>
<protein>
    <submittedName>
        <fullName evidence="1">DNA-binding response regulator</fullName>
    </submittedName>
</protein>
<name>A0A2P5P6G8_9CHLR</name>
<organism evidence="1 2">
    <name type="scientific">Dehalogenimonas etheniformans</name>
    <dbReference type="NCBI Taxonomy" id="1536648"/>
    <lineage>
        <taxon>Bacteria</taxon>
        <taxon>Bacillati</taxon>
        <taxon>Chloroflexota</taxon>
        <taxon>Dehalococcoidia</taxon>
        <taxon>Dehalococcoidales</taxon>
        <taxon>Dehalococcoidaceae</taxon>
        <taxon>Dehalogenimonas</taxon>
    </lineage>
</organism>
<evidence type="ECO:0000313" key="1">
    <source>
        <dbReference type="EMBL" id="PPD57893.1"/>
    </source>
</evidence>
<dbReference type="PANTHER" id="PTHR45566:SF2">
    <property type="entry name" value="NARL SUBFAMILY"/>
    <property type="match status" value="1"/>
</dbReference>
<dbReference type="InterPro" id="IPR058245">
    <property type="entry name" value="NreC/VraR/RcsB-like_REC"/>
</dbReference>
<dbReference type="RefSeq" id="WP_102330902.1">
    <property type="nucleotide sequence ID" value="NZ_CP058566.2"/>
</dbReference>
<dbReference type="GO" id="GO:0003677">
    <property type="term" value="F:DNA binding"/>
    <property type="evidence" value="ECO:0007669"/>
    <property type="project" value="UniProtKB-KW"/>
</dbReference>
<keyword evidence="2" id="KW-1185">Reference proteome</keyword>
<comment type="caution">
    <text evidence="1">The sequence shown here is derived from an EMBL/GenBank/DDBJ whole genome shotgun (WGS) entry which is preliminary data.</text>
</comment>
<dbReference type="InterPro" id="IPR001789">
    <property type="entry name" value="Sig_transdc_resp-reg_receiver"/>
</dbReference>
<dbReference type="InterPro" id="IPR011006">
    <property type="entry name" value="CheY-like_superfamily"/>
</dbReference>
<dbReference type="SMART" id="SM00448">
    <property type="entry name" value="REC"/>
    <property type="match status" value="1"/>
</dbReference>
<dbReference type="Proteomes" id="UP000235653">
    <property type="component" value="Unassembled WGS sequence"/>
</dbReference>
<evidence type="ECO:0000313" key="2">
    <source>
        <dbReference type="Proteomes" id="UP000235653"/>
    </source>
</evidence>
<dbReference type="GO" id="GO:0000160">
    <property type="term" value="P:phosphorelay signal transduction system"/>
    <property type="evidence" value="ECO:0007669"/>
    <property type="project" value="InterPro"/>
</dbReference>
<dbReference type="AlphaFoldDB" id="A0A2P5P6G8"/>
<dbReference type="CDD" id="cd17535">
    <property type="entry name" value="REC_NarL-like"/>
    <property type="match status" value="1"/>
</dbReference>